<dbReference type="PANTHER" id="PTHR16199:SF4">
    <property type="entry name" value="CONDENSIN-2 COMPLEX SUBUNIT G2"/>
    <property type="match status" value="1"/>
</dbReference>
<dbReference type="InterPro" id="IPR024741">
    <property type="entry name" value="Condensin2_G2"/>
</dbReference>
<feature type="compositionally biased region" description="Acidic residues" evidence="1">
    <location>
        <begin position="596"/>
        <end position="613"/>
    </location>
</feature>
<protein>
    <submittedName>
        <fullName evidence="2">Non-SMC condensin II complex, subunit G2</fullName>
    </submittedName>
</protein>
<dbReference type="Ensembl" id="ENSPMAT00000003655.1">
    <property type="protein sequence ID" value="ENSPMAP00000003639.1"/>
    <property type="gene ID" value="ENSPMAG00000003307.1"/>
</dbReference>
<dbReference type="HOGENOM" id="CLU_008117_0_0_1"/>
<sequence>TPARDTFLQSLKEESPSRLLEIVERHKSRTDPFNLKEVLEELPLRSLKDALESIGKILTESLLRCPAEQWNVDPPQHEDMETVATGSVLESTVAVVTAVATVLSVAVKTVSAEVIEDILESAIILHALLPLFTESHPNLRDTVIHMCESWWERDLRGKEELGKNMILTILRYNLIQQSKALGAGMKRLWSLRESFRLFDFLGNPPETEELKELLLQGCIVTNIYLKTEESRRFLSFLFSLNVDFIKTIHAVLKKHLLSLTKVQVGYYADIYFQAWKKATGPYLKMMEEHCIQNLMEHGVYLPYSSPMNSKVRQMLSYFHAQKVRQGVDEMLHRLYEPILWRALKASNSEVRANATLLFTDAFPLQDPAFGREEADANLQRQFEELFRVLDDPCPRVRSSAVLGVCRLTSRYWEMIPGRPLSELLTKLVSSLAFDASSADVRCAVYKSLPIVLDNKLSHPLMEKLLPEARNGLHDVAERVRVAFVDMLLKVKAVRAAKYWKICPMEHLLARLAMDSPVVTRRLVQLLASSFLPVEQPEETWSERCITLVQMNPTATRCFYQHLHKFVSPTNIAKLILQLYHCLNTCLPKHKGQNEEKEAEGDEKENQEEDDEDVPLAKDLTTVGSLLEVVVILWSSIRKVLLGNPRVYQQLVIKFSNVVPGYFRTFKNERCYQALVILASYMPPNTIPTFSVVGGGGSGSVLSRLRAFELGVDDMAFTPLLDCMCCWGQAGHILELITEWLSANLGQKSPQTRVNRVRINLPMLPKPDLALQYTEYMLRSPECCASVLDSGHKLNALTELLATSKDTLRAFLKNPKTIGVDTASATALRAFRLHCLLQILIHHKHNGEGRVIQASFESTSSWVVQYVLCVLQAPHDTASNKAEAQASFALNIATVYLKACKDIVLVGLADPDFIAHCLEFTISVVETDKGVQCLPLGLQLLQSVLRHCLCQDHEDATEEKLRELVQAAPTVFQKLMQMMGRCTRKQVDVAQQVLLELGPALAGLLGTVCQWRAFQEGLFHGIVSITMVAVVAETKNIMQKVSTITNMAESTPVLLEKMSNMPPLSACILATVLRNNKITRSFLSELEECVHSDELQSLVGITSVLHIIHTIFKAKGRGGDIGSVAKAIQNQLDIHATSMMDESNTVDRVLYEEDRRILSILLPSQHLTAHTQG</sequence>
<feature type="region of interest" description="Disordered" evidence="1">
    <location>
        <begin position="591"/>
        <end position="614"/>
    </location>
</feature>
<name>S4REK7_PETMA</name>
<dbReference type="PANTHER" id="PTHR16199">
    <property type="entry name" value="CONDENSIN-2 COMPLEX SUBUNIT G2"/>
    <property type="match status" value="1"/>
</dbReference>
<evidence type="ECO:0000256" key="1">
    <source>
        <dbReference type="SAM" id="MobiDB-lite"/>
    </source>
</evidence>
<dbReference type="Pfam" id="PF12422">
    <property type="entry name" value="Condensin2nSMC"/>
    <property type="match status" value="1"/>
</dbReference>
<dbReference type="SUPFAM" id="SSF48371">
    <property type="entry name" value="ARM repeat"/>
    <property type="match status" value="1"/>
</dbReference>
<accession>S4REK7</accession>
<dbReference type="OMA" id="FMHHGVH"/>
<dbReference type="InterPro" id="IPR011989">
    <property type="entry name" value="ARM-like"/>
</dbReference>
<dbReference type="Gene3D" id="1.25.10.10">
    <property type="entry name" value="Leucine-rich Repeat Variant"/>
    <property type="match status" value="1"/>
</dbReference>
<reference evidence="2" key="2">
    <citation type="submission" date="2025-09" db="UniProtKB">
        <authorList>
            <consortium name="Ensembl"/>
        </authorList>
    </citation>
    <scope>IDENTIFICATION</scope>
</reference>
<proteinExistence type="predicted"/>
<dbReference type="GeneTree" id="ENSGT00490000043432"/>
<dbReference type="STRING" id="7757.ENSPMAP00000003639"/>
<reference evidence="2" key="1">
    <citation type="submission" date="2025-08" db="UniProtKB">
        <authorList>
            <consortium name="Ensembl"/>
        </authorList>
    </citation>
    <scope>IDENTIFICATION</scope>
</reference>
<evidence type="ECO:0000313" key="2">
    <source>
        <dbReference type="Ensembl" id="ENSPMAP00000003639.1"/>
    </source>
</evidence>
<dbReference type="AlphaFoldDB" id="S4REK7"/>
<dbReference type="GO" id="GO:0000070">
    <property type="term" value="P:mitotic sister chromatid segregation"/>
    <property type="evidence" value="ECO:0007669"/>
    <property type="project" value="TreeGrafter"/>
</dbReference>
<organism evidence="2">
    <name type="scientific">Petromyzon marinus</name>
    <name type="common">Sea lamprey</name>
    <dbReference type="NCBI Taxonomy" id="7757"/>
    <lineage>
        <taxon>Eukaryota</taxon>
        <taxon>Metazoa</taxon>
        <taxon>Chordata</taxon>
        <taxon>Craniata</taxon>
        <taxon>Vertebrata</taxon>
        <taxon>Cyclostomata</taxon>
        <taxon>Hyperoartia</taxon>
        <taxon>Petromyzontiformes</taxon>
        <taxon>Petromyzontidae</taxon>
        <taxon>Petromyzon</taxon>
    </lineage>
</organism>
<dbReference type="InterPro" id="IPR016024">
    <property type="entry name" value="ARM-type_fold"/>
</dbReference>
<dbReference type="GO" id="GO:0005634">
    <property type="term" value="C:nucleus"/>
    <property type="evidence" value="ECO:0007669"/>
    <property type="project" value="InterPro"/>
</dbReference>
<dbReference type="GO" id="GO:0000796">
    <property type="term" value="C:condensin complex"/>
    <property type="evidence" value="ECO:0007669"/>
    <property type="project" value="TreeGrafter"/>
</dbReference>